<keyword evidence="2" id="KW-0378">Hydrolase</keyword>
<dbReference type="Pfam" id="PF01734">
    <property type="entry name" value="Patatin"/>
    <property type="match status" value="1"/>
</dbReference>
<dbReference type="GO" id="GO:0016042">
    <property type="term" value="P:lipid catabolic process"/>
    <property type="evidence" value="ECO:0007669"/>
    <property type="project" value="UniProtKB-UniRule"/>
</dbReference>
<comment type="caution">
    <text evidence="2">Lacks conserved residue(s) required for the propagation of feature annotation.</text>
</comment>
<feature type="domain" description="PNPLA" evidence="4">
    <location>
        <begin position="48"/>
        <end position="282"/>
    </location>
</feature>
<dbReference type="EMBL" id="CP013244">
    <property type="protein sequence ID" value="ANP45528.1"/>
    <property type="molecule type" value="Genomic_DNA"/>
</dbReference>
<feature type="chain" id="PRO_5008518749" description="PNPLA domain-containing protein" evidence="3">
    <location>
        <begin position="19"/>
        <end position="443"/>
    </location>
</feature>
<keyword evidence="1 2" id="KW-0443">Lipid metabolism</keyword>
<evidence type="ECO:0000313" key="5">
    <source>
        <dbReference type="EMBL" id="ANP45528.1"/>
    </source>
</evidence>
<organism evidence="5 6">
    <name type="scientific">Candidatus Viadribacter manganicus</name>
    <dbReference type="NCBI Taxonomy" id="1759059"/>
    <lineage>
        <taxon>Bacteria</taxon>
        <taxon>Pseudomonadati</taxon>
        <taxon>Pseudomonadota</taxon>
        <taxon>Alphaproteobacteria</taxon>
        <taxon>Hyphomonadales</taxon>
        <taxon>Hyphomonadaceae</taxon>
        <taxon>Candidatus Viadribacter</taxon>
    </lineage>
</organism>
<evidence type="ECO:0000256" key="3">
    <source>
        <dbReference type="SAM" id="SignalP"/>
    </source>
</evidence>
<evidence type="ECO:0000256" key="1">
    <source>
        <dbReference type="ARBA" id="ARBA00023098"/>
    </source>
</evidence>
<dbReference type="PROSITE" id="PS51257">
    <property type="entry name" value="PROKAR_LIPOPROTEIN"/>
    <property type="match status" value="1"/>
</dbReference>
<gene>
    <name evidence="5" type="ORF">ATE48_06145</name>
</gene>
<evidence type="ECO:0000259" key="4">
    <source>
        <dbReference type="PROSITE" id="PS51635"/>
    </source>
</evidence>
<dbReference type="Gene3D" id="3.40.1090.10">
    <property type="entry name" value="Cytosolic phospholipase A2 catalytic domain"/>
    <property type="match status" value="1"/>
</dbReference>
<protein>
    <recommendedName>
        <fullName evidence="4">PNPLA domain-containing protein</fullName>
    </recommendedName>
</protein>
<keyword evidence="2" id="KW-0442">Lipid degradation</keyword>
<proteinExistence type="predicted"/>
<sequence>MRSLVFVLALLTTACATAPTAPINAPLGGLRANVDGRAPVGDDLIVLALSGGGARAASFHLGVLQQLRDTHGHDGRPLSEHIALITSVSGGSVLAAYYGLHGDAGLDTFDTAYLSRSWDVRGPSSPFGVAGALRGGMNGPQQLTEWLSANVYGQATMGDMRQGPRVILNATDLYNSTPFAFTQFFFDGICSDLRQVHVADAVAASMAVPVAFRPVVMESYASRCAGPPAWTTRVLGDRGAGENVHQTARAFQNYRGDTSAAQRYLHLVDGGVADNLGMLSLQVLRAGEGAPSPLTAREALQARRVLFLVVNAEYIRPRTFQQHGTDAIGAYEMMYSPVDVATEVAKRASVDTWRAQLPAYQQALRDWRCSQPVNGRGVRCDDIALNMDVITFRDMEPMEYEALYDTETNVSLPRETVDALTRAGRGVAARNAALAAFRGPMTN</sequence>
<feature type="active site" description="Proton acceptor" evidence="2">
    <location>
        <position position="269"/>
    </location>
</feature>
<dbReference type="PROSITE" id="PS51635">
    <property type="entry name" value="PNPLA"/>
    <property type="match status" value="1"/>
</dbReference>
<feature type="short sequence motif" description="DGA/G" evidence="2">
    <location>
        <begin position="269"/>
        <end position="271"/>
    </location>
</feature>
<dbReference type="InterPro" id="IPR002641">
    <property type="entry name" value="PNPLA_dom"/>
</dbReference>
<keyword evidence="3" id="KW-0732">Signal</keyword>
<accession>A0A1B1AG52</accession>
<dbReference type="OrthoDB" id="9790176at2"/>
<dbReference type="InterPro" id="IPR016035">
    <property type="entry name" value="Acyl_Trfase/lysoPLipase"/>
</dbReference>
<feature type="signal peptide" evidence="3">
    <location>
        <begin position="1"/>
        <end position="18"/>
    </location>
</feature>
<dbReference type="InParanoid" id="A0A1B1AG52"/>
<dbReference type="SUPFAM" id="SSF52151">
    <property type="entry name" value="FabD/lysophospholipase-like"/>
    <property type="match status" value="1"/>
</dbReference>
<dbReference type="RefSeq" id="WP_066768980.1">
    <property type="nucleotide sequence ID" value="NZ_CP013244.1"/>
</dbReference>
<dbReference type="STRING" id="1759059.ATE48_06145"/>
<dbReference type="KEGG" id="cbot:ATE48_06145"/>
<evidence type="ECO:0000313" key="6">
    <source>
        <dbReference type="Proteomes" id="UP000092498"/>
    </source>
</evidence>
<dbReference type="AlphaFoldDB" id="A0A1B1AG52"/>
<dbReference type="Proteomes" id="UP000092498">
    <property type="component" value="Chromosome"/>
</dbReference>
<feature type="active site" description="Nucleophile" evidence="2">
    <location>
        <position position="89"/>
    </location>
</feature>
<name>A0A1B1AG52_9PROT</name>
<keyword evidence="6" id="KW-1185">Reference proteome</keyword>
<dbReference type="GO" id="GO:0016787">
    <property type="term" value="F:hydrolase activity"/>
    <property type="evidence" value="ECO:0007669"/>
    <property type="project" value="UniProtKB-UniRule"/>
</dbReference>
<evidence type="ECO:0000256" key="2">
    <source>
        <dbReference type="PROSITE-ProRule" id="PRU01161"/>
    </source>
</evidence>
<reference evidence="5 6" key="1">
    <citation type="submission" date="2015-11" db="EMBL/GenBank/DDBJ databases">
        <title>Whole-Genome Sequence of Candidatus Oderbacter manganicum from the National Park Lower Oder Valley, Germany.</title>
        <authorList>
            <person name="Braun B."/>
            <person name="Liere K."/>
            <person name="Szewzyk U."/>
        </authorList>
    </citation>
    <scope>NUCLEOTIDE SEQUENCE [LARGE SCALE GENOMIC DNA]</scope>
    <source>
        <strain evidence="5 6">OTSz_A_272</strain>
    </source>
</reference>